<dbReference type="InterPro" id="IPR016040">
    <property type="entry name" value="NAD(P)-bd_dom"/>
</dbReference>
<organism evidence="2 3">
    <name type="scientific">Lentinula edodes</name>
    <name type="common">Shiitake mushroom</name>
    <name type="synonym">Lentinus edodes</name>
    <dbReference type="NCBI Taxonomy" id="5353"/>
    <lineage>
        <taxon>Eukaryota</taxon>
        <taxon>Fungi</taxon>
        <taxon>Dikarya</taxon>
        <taxon>Basidiomycota</taxon>
        <taxon>Agaricomycotina</taxon>
        <taxon>Agaricomycetes</taxon>
        <taxon>Agaricomycetidae</taxon>
        <taxon>Agaricales</taxon>
        <taxon>Marasmiineae</taxon>
        <taxon>Omphalotaceae</taxon>
        <taxon>Lentinula</taxon>
    </lineage>
</organism>
<comment type="caution">
    <text evidence="2">The sequence shown here is derived from an EMBL/GenBank/DDBJ whole genome shotgun (WGS) entry which is preliminary data.</text>
</comment>
<dbReference type="InterPro" id="IPR051783">
    <property type="entry name" value="NAD(P)-dependent_oxidoreduct"/>
</dbReference>
<dbReference type="AlphaFoldDB" id="A0A1Q3E782"/>
<reference evidence="2 3" key="1">
    <citation type="submission" date="2016-08" db="EMBL/GenBank/DDBJ databases">
        <authorList>
            <consortium name="Lentinula edodes genome sequencing consortium"/>
            <person name="Sakamoto Y."/>
            <person name="Nakade K."/>
            <person name="Sato S."/>
            <person name="Yoshida Y."/>
            <person name="Miyazaki K."/>
            <person name="Natsume S."/>
            <person name="Konno N."/>
        </authorList>
    </citation>
    <scope>NUCLEOTIDE SEQUENCE [LARGE SCALE GENOMIC DNA]</scope>
    <source>
        <strain evidence="2 3">NBRC 111202</strain>
    </source>
</reference>
<dbReference type="PROSITE" id="PS00116">
    <property type="entry name" value="DNA_POLYMERASE_B"/>
    <property type="match status" value="1"/>
</dbReference>
<evidence type="ECO:0000313" key="3">
    <source>
        <dbReference type="Proteomes" id="UP000188533"/>
    </source>
</evidence>
<sequence length="373" mass="40410">MTTELQSSDIRSIFLLGATGYVGGQVLLSLAHDFPSFPIRALARNITPPKLTQLQALHSKLEVVEGSLSDHNVIEAEAKNADIVINVAAAGDTDSVNAIIRGLQQRSRSYTPTVPPIYIHMSGTGIMGDNARGELIVPDRLWVDTEFDLENIKTKLLTNACEAIVDAGKNGEIRTMIVFPGLIYGIGPGIQKISLPHRFYLNLAAQAGHSGSFGPGRNIAGLIHLKDVASAVSAVLKGALNGGKVGEKIGEGKEGFYFVLSKYMLSMMEFSNIVGDTLYKQGLISKTGSSPFSASIADKAGPFGYNIFGSSQFCRAERLTKELGWSAEHTETERDGAAISQNLRATKLSTATKLYHEMFRYYIRMVTFVHLKP</sequence>
<dbReference type="STRING" id="5353.A0A1Q3E782"/>
<dbReference type="GO" id="GO:0005737">
    <property type="term" value="C:cytoplasm"/>
    <property type="evidence" value="ECO:0007669"/>
    <property type="project" value="TreeGrafter"/>
</dbReference>
<dbReference type="SUPFAM" id="SSF51735">
    <property type="entry name" value="NAD(P)-binding Rossmann-fold domains"/>
    <property type="match status" value="1"/>
</dbReference>
<keyword evidence="3" id="KW-1185">Reference proteome</keyword>
<dbReference type="PANTHER" id="PTHR48079:SF6">
    <property type="entry name" value="NAD(P)-BINDING DOMAIN-CONTAINING PROTEIN-RELATED"/>
    <property type="match status" value="1"/>
</dbReference>
<dbReference type="GO" id="GO:0004029">
    <property type="term" value="F:aldehyde dehydrogenase (NAD+) activity"/>
    <property type="evidence" value="ECO:0007669"/>
    <property type="project" value="TreeGrafter"/>
</dbReference>
<accession>A0A1Q3E782</accession>
<evidence type="ECO:0000259" key="1">
    <source>
        <dbReference type="Pfam" id="PF13460"/>
    </source>
</evidence>
<protein>
    <submittedName>
        <fullName evidence="2">NAD-binding protein</fullName>
    </submittedName>
</protein>
<gene>
    <name evidence="2" type="ORF">LENED_004724</name>
</gene>
<feature type="domain" description="NAD(P)-binding" evidence="1">
    <location>
        <begin position="17"/>
        <end position="102"/>
    </location>
</feature>
<dbReference type="GO" id="GO:0003676">
    <property type="term" value="F:nucleic acid binding"/>
    <property type="evidence" value="ECO:0007669"/>
    <property type="project" value="InterPro"/>
</dbReference>
<evidence type="ECO:0000313" key="2">
    <source>
        <dbReference type="EMBL" id="GAW03036.1"/>
    </source>
</evidence>
<proteinExistence type="predicted"/>
<dbReference type="GO" id="GO:0000166">
    <property type="term" value="F:nucleotide binding"/>
    <property type="evidence" value="ECO:0007669"/>
    <property type="project" value="InterPro"/>
</dbReference>
<name>A0A1Q3E782_LENED</name>
<dbReference type="InterPro" id="IPR017964">
    <property type="entry name" value="DNA-dir_DNA_pol_B_CS"/>
</dbReference>
<dbReference type="InterPro" id="IPR036291">
    <property type="entry name" value="NAD(P)-bd_dom_sf"/>
</dbReference>
<dbReference type="Gene3D" id="3.40.50.720">
    <property type="entry name" value="NAD(P)-binding Rossmann-like Domain"/>
    <property type="match status" value="1"/>
</dbReference>
<dbReference type="PANTHER" id="PTHR48079">
    <property type="entry name" value="PROTEIN YEEZ"/>
    <property type="match status" value="1"/>
</dbReference>
<dbReference type="Pfam" id="PF13460">
    <property type="entry name" value="NAD_binding_10"/>
    <property type="match status" value="1"/>
</dbReference>
<dbReference type="Proteomes" id="UP000188533">
    <property type="component" value="Unassembled WGS sequence"/>
</dbReference>
<reference evidence="2 3" key="2">
    <citation type="submission" date="2017-02" db="EMBL/GenBank/DDBJ databases">
        <title>A genome survey and senescence transcriptome analysis in Lentinula edodes.</title>
        <authorList>
            <person name="Sakamoto Y."/>
            <person name="Nakade K."/>
            <person name="Sato S."/>
            <person name="Yoshida Y."/>
            <person name="Miyazaki K."/>
            <person name="Natsume S."/>
            <person name="Konno N."/>
        </authorList>
    </citation>
    <scope>NUCLEOTIDE SEQUENCE [LARGE SCALE GENOMIC DNA]</scope>
    <source>
        <strain evidence="2 3">NBRC 111202</strain>
    </source>
</reference>
<dbReference type="EMBL" id="BDGU01000125">
    <property type="protein sequence ID" value="GAW03036.1"/>
    <property type="molecule type" value="Genomic_DNA"/>
</dbReference>